<evidence type="ECO:0000256" key="8">
    <source>
        <dbReference type="ARBA" id="ARBA00023133"/>
    </source>
</evidence>
<keyword evidence="9 12" id="KW-0472">Membrane</keyword>
<dbReference type="CDD" id="cd13957">
    <property type="entry name" value="PT_UbiA_Cox10"/>
    <property type="match status" value="1"/>
</dbReference>
<dbReference type="Gene3D" id="1.10.357.140">
    <property type="entry name" value="UbiA prenyltransferase"/>
    <property type="match status" value="1"/>
</dbReference>
<accession>A0A8B7UDC1</accession>
<protein>
    <recommendedName>
        <fullName evidence="2 12">Protoheme IX farnesyltransferase, mitochondrial</fullName>
        <ecNumber evidence="12">2.5.1.-</ecNumber>
    </recommendedName>
    <alternativeName>
        <fullName evidence="10 12">Heme O synthase</fullName>
    </alternativeName>
</protein>
<evidence type="ECO:0000256" key="7">
    <source>
        <dbReference type="ARBA" id="ARBA00023128"/>
    </source>
</evidence>
<comment type="subcellular location">
    <subcellularLocation>
        <location evidence="1">Mitochondrion membrane</location>
        <topology evidence="1">Multi-pass membrane protein</topology>
    </subcellularLocation>
</comment>
<gene>
    <name evidence="14" type="primary">LOC109684973</name>
</gene>
<evidence type="ECO:0000256" key="10">
    <source>
        <dbReference type="ARBA" id="ARBA00030253"/>
    </source>
</evidence>
<dbReference type="InterPro" id="IPR016315">
    <property type="entry name" value="Protohaem_IX_farnesylTrfase_mt"/>
</dbReference>
<dbReference type="InterPro" id="IPR044878">
    <property type="entry name" value="UbiA_sf"/>
</dbReference>
<dbReference type="CTD" id="1352"/>
<dbReference type="KEGG" id="ccan:109684973"/>
<evidence type="ECO:0000313" key="14">
    <source>
        <dbReference type="RefSeq" id="XP_020017194.1"/>
    </source>
</evidence>
<dbReference type="FunFam" id="1.10.357.140:FF:000004">
    <property type="entry name" value="Protoheme IX farnesyltransferase, mitochondrial"/>
    <property type="match status" value="1"/>
</dbReference>
<reference evidence="14" key="1">
    <citation type="submission" date="2025-08" db="UniProtKB">
        <authorList>
            <consortium name="RefSeq"/>
        </authorList>
    </citation>
    <scope>IDENTIFICATION</scope>
</reference>
<dbReference type="RefSeq" id="XP_020017194.1">
    <property type="nucleotide sequence ID" value="XM_020161605.1"/>
</dbReference>
<dbReference type="OrthoDB" id="5211at2759"/>
<dbReference type="PIRSF" id="PIRSF001773">
    <property type="entry name" value="COX10"/>
    <property type="match status" value="1"/>
</dbReference>
<dbReference type="GO" id="GO:0006784">
    <property type="term" value="P:heme A biosynthetic process"/>
    <property type="evidence" value="ECO:0007669"/>
    <property type="project" value="TreeGrafter"/>
</dbReference>
<organism evidence="14">
    <name type="scientific">Castor canadensis</name>
    <name type="common">American beaver</name>
    <dbReference type="NCBI Taxonomy" id="51338"/>
    <lineage>
        <taxon>Eukaryota</taxon>
        <taxon>Metazoa</taxon>
        <taxon>Chordata</taxon>
        <taxon>Craniata</taxon>
        <taxon>Vertebrata</taxon>
        <taxon>Euteleostomi</taxon>
        <taxon>Mammalia</taxon>
        <taxon>Eutheria</taxon>
        <taxon>Euarchontoglires</taxon>
        <taxon>Glires</taxon>
        <taxon>Rodentia</taxon>
        <taxon>Castorimorpha</taxon>
        <taxon>Castoridae</taxon>
        <taxon>Castor</taxon>
    </lineage>
</organism>
<dbReference type="InterPro" id="IPR000537">
    <property type="entry name" value="UbiA_prenyltransferase"/>
</dbReference>
<dbReference type="GO" id="GO:0017004">
    <property type="term" value="P:cytochrome complex assembly"/>
    <property type="evidence" value="ECO:0007669"/>
    <property type="project" value="UniProtKB-ARBA"/>
</dbReference>
<dbReference type="InterPro" id="IPR006369">
    <property type="entry name" value="Protohaem_IX_farnesylTrfase"/>
</dbReference>
<dbReference type="GO" id="GO:0031966">
    <property type="term" value="C:mitochondrial membrane"/>
    <property type="evidence" value="ECO:0007669"/>
    <property type="project" value="UniProtKB-SubCell"/>
</dbReference>
<keyword evidence="6 13" id="KW-1133">Transmembrane helix</keyword>
<dbReference type="PANTHER" id="PTHR43448">
    <property type="entry name" value="PROTOHEME IX FARNESYLTRANSFERASE, MITOCHONDRIAL"/>
    <property type="match status" value="1"/>
</dbReference>
<keyword evidence="7 12" id="KW-0496">Mitochondrion</keyword>
<comment type="similarity">
    <text evidence="12">Belongs to the ubiA prenyltransferase family.</text>
</comment>
<name>A0A8B7UDC1_CASCN</name>
<dbReference type="AlphaFoldDB" id="A0A8B7UDC1"/>
<feature type="transmembrane region" description="Helical" evidence="13">
    <location>
        <begin position="283"/>
        <end position="302"/>
    </location>
</feature>
<proteinExistence type="inferred from homology"/>
<feature type="transmembrane region" description="Helical" evidence="13">
    <location>
        <begin position="257"/>
        <end position="276"/>
    </location>
</feature>
<evidence type="ECO:0000256" key="13">
    <source>
        <dbReference type="SAM" id="Phobius"/>
    </source>
</evidence>
<keyword evidence="8 12" id="KW-0350">Heme biosynthesis</keyword>
<evidence type="ECO:0000256" key="6">
    <source>
        <dbReference type="ARBA" id="ARBA00022989"/>
    </source>
</evidence>
<dbReference type="EC" id="2.5.1.-" evidence="12"/>
<evidence type="ECO:0000256" key="3">
    <source>
        <dbReference type="ARBA" id="ARBA00022679"/>
    </source>
</evidence>
<evidence type="ECO:0000256" key="5">
    <source>
        <dbReference type="ARBA" id="ARBA00022946"/>
    </source>
</evidence>
<comment type="function">
    <text evidence="12">Converts protoheme IX and farnesyl diphosphate to heme O.</text>
</comment>
<dbReference type="Pfam" id="PF01040">
    <property type="entry name" value="UbiA"/>
    <property type="match status" value="1"/>
</dbReference>
<dbReference type="GO" id="GO:0008495">
    <property type="term" value="F:protoheme IX farnesyltransferase activity"/>
    <property type="evidence" value="ECO:0007669"/>
    <property type="project" value="UniProtKB-EC"/>
</dbReference>
<dbReference type="PANTHER" id="PTHR43448:SF2">
    <property type="entry name" value="PROTOHEME IX FARNESYLTRANSFERASE, MITOCHONDRIAL"/>
    <property type="match status" value="1"/>
</dbReference>
<dbReference type="HAMAP" id="MF_00154">
    <property type="entry name" value="CyoE_CtaB"/>
    <property type="match status" value="1"/>
</dbReference>
<evidence type="ECO:0000256" key="11">
    <source>
        <dbReference type="ARBA" id="ARBA00047690"/>
    </source>
</evidence>
<dbReference type="InterPro" id="IPR030470">
    <property type="entry name" value="UbiA_prenylTrfase_CS"/>
</dbReference>
<evidence type="ECO:0000256" key="2">
    <source>
        <dbReference type="ARBA" id="ARBA00016335"/>
    </source>
</evidence>
<feature type="transmembrane region" description="Helical" evidence="13">
    <location>
        <begin position="378"/>
        <end position="398"/>
    </location>
</feature>
<evidence type="ECO:0000256" key="4">
    <source>
        <dbReference type="ARBA" id="ARBA00022692"/>
    </source>
</evidence>
<comment type="catalytic activity">
    <reaction evidence="11">
        <text>heme b + (2E,6E)-farnesyl diphosphate + H2O = Fe(II)-heme o + diphosphate</text>
        <dbReference type="Rhea" id="RHEA:28070"/>
        <dbReference type="ChEBI" id="CHEBI:15377"/>
        <dbReference type="ChEBI" id="CHEBI:33019"/>
        <dbReference type="ChEBI" id="CHEBI:60344"/>
        <dbReference type="ChEBI" id="CHEBI:60530"/>
        <dbReference type="ChEBI" id="CHEBI:175763"/>
        <dbReference type="EC" id="2.5.1.141"/>
    </reaction>
</comment>
<keyword evidence="4 13" id="KW-0812">Transmembrane</keyword>
<sequence>MAVSPHTLSSRVLTGRGGGCVWFLERRTIQAPHKFMRLFSNVNKQWVTFQHFSFLKRRYVTQLNRSLNQQVKPKPETVASPFLENTSSDQAKAHMGEMNSHLLTSRSLSQKSSGKALIELESASIVESSIDVEKETKEERLWKEMKLHVDDLPGILARLSKIKLTALVVSTTSAGFALAPAPFDWPCFLLTSLGTALASCAANSINQFFEVPFDSNMNRTKNRPLVRGQISPLLAVSFATCCAVPGVALLTWGVNPLTGALGVFNIFLYTCCYTPLKRISIANTWVGAVVGAIPPVMGWTAATGSLDAGALLLGGILYSWQFPHFNALSWGLREDYSRGGYCMMSVTHPGLCRRVALRHCLALIVLSTAAPILDVTTWTFPVISLPINLYISYLGFRFYRDADRKSSRRLFFCSLWHLPLLLLLLLTCKQPGGKGGEGETLS</sequence>
<evidence type="ECO:0000256" key="12">
    <source>
        <dbReference type="PIRNR" id="PIRNR001773"/>
    </source>
</evidence>
<evidence type="ECO:0000256" key="1">
    <source>
        <dbReference type="ARBA" id="ARBA00004225"/>
    </source>
</evidence>
<keyword evidence="5" id="KW-0809">Transit peptide</keyword>
<evidence type="ECO:0000256" key="9">
    <source>
        <dbReference type="ARBA" id="ARBA00023136"/>
    </source>
</evidence>
<feature type="transmembrane region" description="Helical" evidence="13">
    <location>
        <begin position="410"/>
        <end position="427"/>
    </location>
</feature>
<dbReference type="PROSITE" id="PS00943">
    <property type="entry name" value="UBIA"/>
    <property type="match status" value="1"/>
</dbReference>
<dbReference type="NCBIfam" id="TIGR01473">
    <property type="entry name" value="cyoE_ctaB"/>
    <property type="match status" value="1"/>
</dbReference>
<keyword evidence="3 12" id="KW-0808">Transferase</keyword>